<dbReference type="EMBL" id="CP051167">
    <property type="protein sequence ID" value="QIZ71520.1"/>
    <property type="molecule type" value="Genomic_DNA"/>
</dbReference>
<evidence type="ECO:0000313" key="2">
    <source>
        <dbReference type="Proteomes" id="UP000500857"/>
    </source>
</evidence>
<reference evidence="1 2" key="1">
    <citation type="submission" date="2020-04" db="EMBL/GenBank/DDBJ databases">
        <authorList>
            <person name="Basu S."/>
            <person name="Maruthanayagam V."/>
            <person name="Chakraborty S."/>
            <person name="Pramanik A."/>
            <person name="Mukherjee J."/>
            <person name="Brink B."/>
        </authorList>
    </citation>
    <scope>NUCLEOTIDE SEQUENCE [LARGE SCALE GENOMIC DNA]</scope>
    <source>
        <strain evidence="1 2">AP17</strain>
    </source>
</reference>
<gene>
    <name evidence="1" type="ORF">HCG48_13785</name>
</gene>
<organism evidence="1 2">
    <name type="scientific">Oxynema aestuarii AP17</name>
    <dbReference type="NCBI Taxonomy" id="2064643"/>
    <lineage>
        <taxon>Bacteria</taxon>
        <taxon>Bacillati</taxon>
        <taxon>Cyanobacteriota</taxon>
        <taxon>Cyanophyceae</taxon>
        <taxon>Oscillatoriophycideae</taxon>
        <taxon>Oscillatoriales</taxon>
        <taxon>Oscillatoriaceae</taxon>
        <taxon>Oxynema</taxon>
        <taxon>Oxynema aestuarii</taxon>
    </lineage>
</organism>
<dbReference type="RefSeq" id="WP_168569672.1">
    <property type="nucleotide sequence ID" value="NZ_CP051167.1"/>
</dbReference>
<sequence length="74" mass="8068">MYWITLRTTSNRLEAELMEQVLAAHDIPTRIIDLGLGSYLGAGSPAALQVRSCDRLTALLLLSPVEEDPGDSLE</sequence>
<evidence type="ECO:0000313" key="1">
    <source>
        <dbReference type="EMBL" id="QIZ71520.1"/>
    </source>
</evidence>
<accession>A0A6H1U027</accession>
<proteinExistence type="predicted"/>
<protein>
    <submittedName>
        <fullName evidence="1">Uncharacterized protein</fullName>
    </submittedName>
</protein>
<dbReference type="AlphaFoldDB" id="A0A6H1U027"/>
<name>A0A6H1U027_9CYAN</name>
<dbReference type="KEGG" id="oxy:HCG48_13785"/>
<keyword evidence="2" id="KW-1185">Reference proteome</keyword>
<dbReference type="Proteomes" id="UP000500857">
    <property type="component" value="Chromosome"/>
</dbReference>